<feature type="domain" description="Potassium channel" evidence="10">
    <location>
        <begin position="44"/>
        <end position="120"/>
    </location>
</feature>
<dbReference type="SUPFAM" id="SSF81324">
    <property type="entry name" value="Voltage-gated potassium channels"/>
    <property type="match status" value="1"/>
</dbReference>
<evidence type="ECO:0000256" key="9">
    <source>
        <dbReference type="SAM" id="Phobius"/>
    </source>
</evidence>
<dbReference type="GO" id="GO:0015271">
    <property type="term" value="F:outward rectifier potassium channel activity"/>
    <property type="evidence" value="ECO:0007669"/>
    <property type="project" value="TreeGrafter"/>
</dbReference>
<keyword evidence="3 9" id="KW-0812">Transmembrane</keyword>
<dbReference type="Gene3D" id="1.10.287.70">
    <property type="match status" value="1"/>
</dbReference>
<feature type="transmembrane region" description="Helical" evidence="9">
    <location>
        <begin position="31"/>
        <end position="54"/>
    </location>
</feature>
<keyword evidence="4" id="KW-0630">Potassium</keyword>
<dbReference type="InterPro" id="IPR013099">
    <property type="entry name" value="K_chnl_dom"/>
</dbReference>
<dbReference type="GO" id="GO:0030322">
    <property type="term" value="P:stabilization of membrane potential"/>
    <property type="evidence" value="ECO:0007669"/>
    <property type="project" value="TreeGrafter"/>
</dbReference>
<dbReference type="InterPro" id="IPR005406">
    <property type="entry name" value="KCNK3"/>
</dbReference>
<evidence type="ECO:0000256" key="4">
    <source>
        <dbReference type="ARBA" id="ARBA00022958"/>
    </source>
</evidence>
<dbReference type="Pfam" id="PF07885">
    <property type="entry name" value="Ion_trans_2"/>
    <property type="match status" value="1"/>
</dbReference>
<keyword evidence="8" id="KW-0407">Ion channel</keyword>
<proteinExistence type="predicted"/>
<sequence>MFQSLGERINTFVKYLLHRAKRGLGMRRADVSMANMVLIGFFSCISTLCIGAAAFSYYEHWTFFQAYYYCFITLTTIGFGDYVALQKDQALQTQPQYVAFSFVYILTGLTVIGAFLNLVVLRFMTMNAEDEKRDAEHRALLTGPAGTRPPPTPPPPSGGNFVFCVSLHLYLYLCPARSPTFPRLQKPGCLCSGHPHSAPLPFLIPSCVSQPPTTFCVVLHGFAVMKKVETQQSLKLVPRRQAD</sequence>
<keyword evidence="5 9" id="KW-1133">Transmembrane helix</keyword>
<protein>
    <recommendedName>
        <fullName evidence="10">Potassium channel domain-containing protein</fullName>
    </recommendedName>
</protein>
<feature type="transmembrane region" description="Helical" evidence="9">
    <location>
        <begin position="66"/>
        <end position="85"/>
    </location>
</feature>
<evidence type="ECO:0000256" key="3">
    <source>
        <dbReference type="ARBA" id="ARBA00022692"/>
    </source>
</evidence>
<keyword evidence="12" id="KW-1185">Reference proteome</keyword>
<evidence type="ECO:0000256" key="2">
    <source>
        <dbReference type="ARBA" id="ARBA00022448"/>
    </source>
</evidence>
<organism evidence="11 12">
    <name type="scientific">Panthera tigris altaica</name>
    <name type="common">Siberian tiger</name>
    <dbReference type="NCBI Taxonomy" id="74533"/>
    <lineage>
        <taxon>Eukaryota</taxon>
        <taxon>Metazoa</taxon>
        <taxon>Chordata</taxon>
        <taxon>Craniata</taxon>
        <taxon>Vertebrata</taxon>
        <taxon>Euteleostomi</taxon>
        <taxon>Mammalia</taxon>
        <taxon>Eutheria</taxon>
        <taxon>Laurasiatheria</taxon>
        <taxon>Carnivora</taxon>
        <taxon>Feliformia</taxon>
        <taxon>Felidae</taxon>
        <taxon>Pantherinae</taxon>
        <taxon>Panthera</taxon>
    </lineage>
</organism>
<dbReference type="GO" id="GO:0022841">
    <property type="term" value="F:potassium ion leak channel activity"/>
    <property type="evidence" value="ECO:0007669"/>
    <property type="project" value="TreeGrafter"/>
</dbReference>
<evidence type="ECO:0000313" key="12">
    <source>
        <dbReference type="Proteomes" id="UP000675900"/>
    </source>
</evidence>
<evidence type="ECO:0000256" key="6">
    <source>
        <dbReference type="ARBA" id="ARBA00023065"/>
    </source>
</evidence>
<dbReference type="Ensembl" id="ENSPTIT00000025202.1">
    <property type="protein sequence ID" value="ENSPTIP00000020844.1"/>
    <property type="gene ID" value="ENSPTIG00000018187.1"/>
</dbReference>
<dbReference type="PRINTS" id="PR01584">
    <property type="entry name" value="TASK1CHANNEL"/>
</dbReference>
<dbReference type="FunFam" id="1.10.287.70:FF:000248">
    <property type="entry name" value="KCNK3 isoform 1"/>
    <property type="match status" value="1"/>
</dbReference>
<dbReference type="InterPro" id="IPR003280">
    <property type="entry name" value="2pore_dom_K_chnl"/>
</dbReference>
<evidence type="ECO:0000256" key="5">
    <source>
        <dbReference type="ARBA" id="ARBA00022989"/>
    </source>
</evidence>
<dbReference type="Proteomes" id="UP000675900">
    <property type="component" value="Unassembled WGS sequence"/>
</dbReference>
<keyword evidence="2" id="KW-0813">Transport</keyword>
<evidence type="ECO:0000256" key="8">
    <source>
        <dbReference type="ARBA" id="ARBA00023303"/>
    </source>
</evidence>
<comment type="subcellular location">
    <subcellularLocation>
        <location evidence="1">Membrane</location>
        <topology evidence="1">Multi-pass membrane protein</topology>
    </subcellularLocation>
</comment>
<feature type="transmembrane region" description="Helical" evidence="9">
    <location>
        <begin position="97"/>
        <end position="120"/>
    </location>
</feature>
<dbReference type="AlphaFoldDB" id="A0A8C9MAP9"/>
<dbReference type="PANTHER" id="PTHR11003">
    <property type="entry name" value="POTASSIUM CHANNEL, SUBFAMILY K"/>
    <property type="match status" value="1"/>
</dbReference>
<accession>A0A8C9MAP9</accession>
<evidence type="ECO:0000313" key="11">
    <source>
        <dbReference type="Ensembl" id="ENSPTIP00000020844.1"/>
    </source>
</evidence>
<reference evidence="11" key="2">
    <citation type="submission" date="2025-09" db="UniProtKB">
        <authorList>
            <consortium name="Ensembl"/>
        </authorList>
    </citation>
    <scope>IDENTIFICATION</scope>
</reference>
<dbReference type="PANTHER" id="PTHR11003:SF138">
    <property type="entry name" value="POTASSIUM CHANNEL SUBFAMILY K MEMBER 3"/>
    <property type="match status" value="1"/>
</dbReference>
<dbReference type="GO" id="GO:0005252">
    <property type="term" value="F:open rectifier potassium channel activity"/>
    <property type="evidence" value="ECO:0007669"/>
    <property type="project" value="InterPro"/>
</dbReference>
<keyword evidence="7 9" id="KW-0472">Membrane</keyword>
<evidence type="ECO:0000256" key="1">
    <source>
        <dbReference type="ARBA" id="ARBA00004141"/>
    </source>
</evidence>
<evidence type="ECO:0000256" key="7">
    <source>
        <dbReference type="ARBA" id="ARBA00023136"/>
    </source>
</evidence>
<reference evidence="11" key="1">
    <citation type="submission" date="2025-08" db="UniProtKB">
        <authorList>
            <consortium name="Ensembl"/>
        </authorList>
    </citation>
    <scope>IDENTIFICATION</scope>
</reference>
<name>A0A8C9MAP9_PANTA</name>
<dbReference type="GeneTree" id="ENSGT00940000158248"/>
<dbReference type="GO" id="GO:0005886">
    <property type="term" value="C:plasma membrane"/>
    <property type="evidence" value="ECO:0007669"/>
    <property type="project" value="TreeGrafter"/>
</dbReference>
<evidence type="ECO:0000259" key="10">
    <source>
        <dbReference type="Pfam" id="PF07885"/>
    </source>
</evidence>
<keyword evidence="6" id="KW-0406">Ion transport</keyword>